<dbReference type="PANTHER" id="PTHR30451">
    <property type="entry name" value="OUTER MEMBRANE USHER PROTEIN"/>
    <property type="match status" value="1"/>
</dbReference>
<dbReference type="PROSITE" id="PS01151">
    <property type="entry name" value="FIMBRIAL_USHER"/>
    <property type="match status" value="1"/>
</dbReference>
<dbReference type="InterPro" id="IPR043142">
    <property type="entry name" value="PapC-like_C_sf"/>
</dbReference>
<evidence type="ECO:0000259" key="11">
    <source>
        <dbReference type="Pfam" id="PF13954"/>
    </source>
</evidence>
<gene>
    <name evidence="12" type="primary">htrE_2</name>
    <name evidence="12" type="ORF">GAK29_00519</name>
</gene>
<reference evidence="13" key="1">
    <citation type="journal article" date="2020" name="MBio">
        <title>Horizontal gene transfer to a defensive symbiont with a reduced genome amongst a multipartite beetle microbiome.</title>
        <authorList>
            <person name="Waterworth S.C."/>
            <person name="Florez L.V."/>
            <person name="Rees E.R."/>
            <person name="Hertweck C."/>
            <person name="Kaltenpoth M."/>
            <person name="Kwan J.C."/>
        </authorList>
    </citation>
    <scope>NUCLEOTIDE SEQUENCE [LARGE SCALE GENOMIC DNA]</scope>
</reference>
<evidence type="ECO:0000313" key="12">
    <source>
        <dbReference type="EMBL" id="KAF1027708.1"/>
    </source>
</evidence>
<dbReference type="InterPro" id="IPR018030">
    <property type="entry name" value="Fimbrial_membr_usher_CS"/>
</dbReference>
<dbReference type="GO" id="GO:0015473">
    <property type="term" value="F:fimbrial usher porin activity"/>
    <property type="evidence" value="ECO:0007669"/>
    <property type="project" value="InterPro"/>
</dbReference>
<evidence type="ECO:0000256" key="8">
    <source>
        <dbReference type="ARBA" id="ARBA00023237"/>
    </source>
</evidence>
<keyword evidence="7 9" id="KW-0472">Membrane</keyword>
<dbReference type="InterPro" id="IPR042186">
    <property type="entry name" value="FimD_plug_dom"/>
</dbReference>
<dbReference type="Gene3D" id="2.60.40.2070">
    <property type="match status" value="1"/>
</dbReference>
<dbReference type="InterPro" id="IPR000015">
    <property type="entry name" value="Fimb_usher"/>
</dbReference>
<dbReference type="Gene3D" id="2.60.40.3110">
    <property type="match status" value="1"/>
</dbReference>
<dbReference type="AlphaFoldDB" id="A0A833PHI3"/>
<keyword evidence="4" id="KW-1134">Transmembrane beta strand</keyword>
<evidence type="ECO:0000256" key="2">
    <source>
        <dbReference type="ARBA" id="ARBA00008064"/>
    </source>
</evidence>
<dbReference type="InterPro" id="IPR037224">
    <property type="entry name" value="PapC_N_sf"/>
</dbReference>
<evidence type="ECO:0000256" key="3">
    <source>
        <dbReference type="ARBA" id="ARBA00022448"/>
    </source>
</evidence>
<dbReference type="Gene3D" id="3.10.20.410">
    <property type="match status" value="1"/>
</dbReference>
<comment type="similarity">
    <text evidence="2 9">Belongs to the fimbrial export usher family.</text>
</comment>
<dbReference type="Gene3D" id="2.60.40.2610">
    <property type="entry name" value="Outer membrane usher protein FimD, plug domain"/>
    <property type="match status" value="1"/>
</dbReference>
<keyword evidence="6 10" id="KW-0732">Signal</keyword>
<keyword evidence="9" id="KW-1029">Fimbrium biogenesis</keyword>
<comment type="subcellular location">
    <subcellularLocation>
        <location evidence="1 9">Cell outer membrane</location>
        <topology evidence="1 9">Multi-pass membrane protein</topology>
    </subcellularLocation>
</comment>
<evidence type="ECO:0000256" key="1">
    <source>
        <dbReference type="ARBA" id="ARBA00004571"/>
    </source>
</evidence>
<accession>A0A833PHI3</accession>
<comment type="caution">
    <text evidence="12">The sequence shown here is derived from an EMBL/GenBank/DDBJ whole genome shotgun (WGS) entry which is preliminary data.</text>
</comment>
<dbReference type="GO" id="GO:0009279">
    <property type="term" value="C:cell outer membrane"/>
    <property type="evidence" value="ECO:0007669"/>
    <property type="project" value="UniProtKB-SubCell"/>
</dbReference>
<keyword evidence="8 9" id="KW-0998">Cell outer membrane</keyword>
<evidence type="ECO:0000313" key="13">
    <source>
        <dbReference type="Proteomes" id="UP000490535"/>
    </source>
</evidence>
<dbReference type="InterPro" id="IPR025885">
    <property type="entry name" value="PapC_N"/>
</dbReference>
<organism evidence="12 13">
    <name type="scientific">Acinetobacter bereziniae</name>
    <name type="common">Acinetobacter genomosp. 10</name>
    <dbReference type="NCBI Taxonomy" id="106648"/>
    <lineage>
        <taxon>Bacteria</taxon>
        <taxon>Pseudomonadati</taxon>
        <taxon>Pseudomonadota</taxon>
        <taxon>Gammaproteobacteria</taxon>
        <taxon>Moraxellales</taxon>
        <taxon>Moraxellaceae</taxon>
        <taxon>Acinetobacter</taxon>
    </lineage>
</organism>
<keyword evidence="5 9" id="KW-0812">Transmembrane</keyword>
<dbReference type="SUPFAM" id="SSF141729">
    <property type="entry name" value="FimD N-terminal domain-like"/>
    <property type="match status" value="1"/>
</dbReference>
<evidence type="ECO:0000256" key="5">
    <source>
        <dbReference type="ARBA" id="ARBA00022692"/>
    </source>
</evidence>
<evidence type="ECO:0000256" key="9">
    <source>
        <dbReference type="RuleBase" id="RU003884"/>
    </source>
</evidence>
<evidence type="ECO:0000256" key="10">
    <source>
        <dbReference type="SAM" id="SignalP"/>
    </source>
</evidence>
<sequence>MKHFTLRYSVLALSLYLCNQNVIAQSPQFDNSFLYGQNSKNIDLEKLISSDKVAPNDYILDIYLNDRYVTRSIVHISDDPESPEKQRYCIPRNTVKQLDFNHKLIDLDKVTSDCIDTRLMNHVVFWKLDIAEQRVDVTSPQSMLNERPSGYIDPSLWETGGNSGFLKYYYNYYNSDYGQDNKQDSSFLNINSGINISDWQFRHSGSSGFGNSTNHSNQYTSYENKLMRVLPSLKTQLTLGDFYTNTKTINSNSSIAIRGVQLASDDRMLPISLQSYAPTISGYAKSNALVRVRQNQQVIMERTVPAGAFNITDLQTPGTGGTLNVDVIEANGEIHSYDLPYNNFIQSIRAHQYRYQIAAGNFRQNSKSYDEKLINASFDYGLNNFMSLSSSALISDHYQSYILGTALNTQLGGIALESNYIKADINQFNQNLNSYLLTLRYNLALNNAKTNISLNSTKYGNDEYYTFDEVMQNRYIQNNSSAIVLNGRPKSSNYIQLTQNLGHQLGAISANFSQYKFWHEVNTQKFYQISYSNSYKGISYYLGMQHTQNDKYKFDKDTQYFVNINIPLSFKKKNTNLRLSSEVYPDNNALNTNQIGIFGNLGENQQFGYNFNYANSSDKDQLSSSLSYRTNPVYLASTYTTDFDQQQQYSLQAQGAIVAHQHGITLANDLNDTFAIIHAKGLEGTRLSNGNNIKIDRWGNAIIPYLNPYQYNSINLNPNTIPLNTDVDATQLQVVPKSNASIFVDFKALKTTKALIELKSENMNLIPMGATVKDALGNTTTTVGQGQQIFMQNINPGRYSVYWTNTDFCHFDISNEILEQSKNQIPFASFSLSCR</sequence>
<dbReference type="PANTHER" id="PTHR30451:SF5">
    <property type="entry name" value="SLR0019 PROTEIN"/>
    <property type="match status" value="1"/>
</dbReference>
<evidence type="ECO:0000256" key="4">
    <source>
        <dbReference type="ARBA" id="ARBA00022452"/>
    </source>
</evidence>
<dbReference type="Pfam" id="PF00577">
    <property type="entry name" value="Usher"/>
    <property type="match status" value="1"/>
</dbReference>
<feature type="chain" id="PRO_5032715738" evidence="10">
    <location>
        <begin position="25"/>
        <end position="835"/>
    </location>
</feature>
<dbReference type="EMBL" id="WNDP01000007">
    <property type="protein sequence ID" value="KAF1027708.1"/>
    <property type="molecule type" value="Genomic_DNA"/>
</dbReference>
<protein>
    <submittedName>
        <fullName evidence="12">Outer membrane usher protein HtrE</fullName>
    </submittedName>
</protein>
<dbReference type="Proteomes" id="UP000490535">
    <property type="component" value="Unassembled WGS sequence"/>
</dbReference>
<proteinExistence type="inferred from homology"/>
<dbReference type="Pfam" id="PF13954">
    <property type="entry name" value="PapC_N"/>
    <property type="match status" value="1"/>
</dbReference>
<evidence type="ECO:0000256" key="6">
    <source>
        <dbReference type="ARBA" id="ARBA00022729"/>
    </source>
</evidence>
<keyword evidence="3 9" id="KW-0813">Transport</keyword>
<name>A0A833PHI3_ACIBZ</name>
<evidence type="ECO:0000256" key="7">
    <source>
        <dbReference type="ARBA" id="ARBA00023136"/>
    </source>
</evidence>
<dbReference type="GO" id="GO:0009297">
    <property type="term" value="P:pilus assembly"/>
    <property type="evidence" value="ECO:0007669"/>
    <property type="project" value="InterPro"/>
</dbReference>
<feature type="signal peptide" evidence="10">
    <location>
        <begin position="1"/>
        <end position="24"/>
    </location>
</feature>
<feature type="domain" description="PapC N-terminal" evidence="11">
    <location>
        <begin position="28"/>
        <end position="171"/>
    </location>
</feature>